<feature type="region of interest" description="Disordered" evidence="1">
    <location>
        <begin position="1"/>
        <end position="172"/>
    </location>
</feature>
<keyword evidence="3" id="KW-1185">Reference proteome</keyword>
<organism evidence="2 3">
    <name type="scientific">Aldrovandia affinis</name>
    <dbReference type="NCBI Taxonomy" id="143900"/>
    <lineage>
        <taxon>Eukaryota</taxon>
        <taxon>Metazoa</taxon>
        <taxon>Chordata</taxon>
        <taxon>Craniata</taxon>
        <taxon>Vertebrata</taxon>
        <taxon>Euteleostomi</taxon>
        <taxon>Actinopterygii</taxon>
        <taxon>Neopterygii</taxon>
        <taxon>Teleostei</taxon>
        <taxon>Notacanthiformes</taxon>
        <taxon>Halosauridae</taxon>
        <taxon>Aldrovandia</taxon>
    </lineage>
</organism>
<reference evidence="2" key="1">
    <citation type="journal article" date="2023" name="Science">
        <title>Genome structures resolve the early diversification of teleost fishes.</title>
        <authorList>
            <person name="Parey E."/>
            <person name="Louis A."/>
            <person name="Montfort J."/>
            <person name="Bouchez O."/>
            <person name="Roques C."/>
            <person name="Iampietro C."/>
            <person name="Lluch J."/>
            <person name="Castinel A."/>
            <person name="Donnadieu C."/>
            <person name="Desvignes T."/>
            <person name="Floi Bucao C."/>
            <person name="Jouanno E."/>
            <person name="Wen M."/>
            <person name="Mejri S."/>
            <person name="Dirks R."/>
            <person name="Jansen H."/>
            <person name="Henkel C."/>
            <person name="Chen W.J."/>
            <person name="Zahm M."/>
            <person name="Cabau C."/>
            <person name="Klopp C."/>
            <person name="Thompson A.W."/>
            <person name="Robinson-Rechavi M."/>
            <person name="Braasch I."/>
            <person name="Lecointre G."/>
            <person name="Bobe J."/>
            <person name="Postlethwait J.H."/>
            <person name="Berthelot C."/>
            <person name="Roest Crollius H."/>
            <person name="Guiguen Y."/>
        </authorList>
    </citation>
    <scope>NUCLEOTIDE SEQUENCE</scope>
    <source>
        <strain evidence="2">NC1722</strain>
    </source>
</reference>
<dbReference type="AlphaFoldDB" id="A0AAD7S7L7"/>
<proteinExistence type="predicted"/>
<dbReference type="Proteomes" id="UP001221898">
    <property type="component" value="Unassembled WGS sequence"/>
</dbReference>
<protein>
    <submittedName>
        <fullName evidence="2">Uncharacterized protein</fullName>
    </submittedName>
</protein>
<name>A0AAD7S7L7_9TELE</name>
<feature type="compositionally biased region" description="Acidic residues" evidence="1">
    <location>
        <begin position="158"/>
        <end position="167"/>
    </location>
</feature>
<feature type="compositionally biased region" description="Basic and acidic residues" evidence="1">
    <location>
        <begin position="113"/>
        <end position="122"/>
    </location>
</feature>
<evidence type="ECO:0000313" key="3">
    <source>
        <dbReference type="Proteomes" id="UP001221898"/>
    </source>
</evidence>
<evidence type="ECO:0000313" key="2">
    <source>
        <dbReference type="EMBL" id="KAJ8397177.1"/>
    </source>
</evidence>
<dbReference type="EMBL" id="JAINUG010000099">
    <property type="protein sequence ID" value="KAJ8397177.1"/>
    <property type="molecule type" value="Genomic_DNA"/>
</dbReference>
<comment type="caution">
    <text evidence="2">The sequence shown here is derived from an EMBL/GenBank/DDBJ whole genome shotgun (WGS) entry which is preliminary data.</text>
</comment>
<sequence length="205" mass="21997">MDLAAALGSPALSVPRAMGETPAGGSLGSPQLDFGDYEAGQTQDAGTESASEETLPKADMAEDTQGEVPKRAETVAEDGEGKEDKMEGNGIEQQLGGGEKSRAETQTGGQEVSHVDPDAKDNEEVDTDEREPRDETEALSQNPDERRDSVDQGPAQQEEAEEAVPVEDEGHHESFLIRHRCESCGVERYTALILPSNGMDFELPR</sequence>
<gene>
    <name evidence="2" type="ORF">AAFF_G00440110</name>
</gene>
<feature type="compositionally biased region" description="Polar residues" evidence="1">
    <location>
        <begin position="40"/>
        <end position="49"/>
    </location>
</feature>
<accession>A0AAD7S7L7</accession>
<evidence type="ECO:0000256" key="1">
    <source>
        <dbReference type="SAM" id="MobiDB-lite"/>
    </source>
</evidence>